<feature type="domain" description="PLC-beta PH" evidence="1">
    <location>
        <begin position="13"/>
        <end position="54"/>
    </location>
</feature>
<proteinExistence type="predicted"/>
<dbReference type="InterPro" id="IPR037862">
    <property type="entry name" value="PLC-beta_PH"/>
</dbReference>
<evidence type="ECO:0000313" key="3">
    <source>
        <dbReference type="Proteomes" id="UP000005408"/>
    </source>
</evidence>
<keyword evidence="3" id="KW-1185">Reference proteome</keyword>
<accession>A0A8W8I190</accession>
<protein>
    <recommendedName>
        <fullName evidence="1">PLC-beta PH domain-containing protein</fullName>
    </recommendedName>
</protein>
<organism evidence="2 3">
    <name type="scientific">Magallana gigas</name>
    <name type="common">Pacific oyster</name>
    <name type="synonym">Crassostrea gigas</name>
    <dbReference type="NCBI Taxonomy" id="29159"/>
    <lineage>
        <taxon>Eukaryota</taxon>
        <taxon>Metazoa</taxon>
        <taxon>Spiralia</taxon>
        <taxon>Lophotrochozoa</taxon>
        <taxon>Mollusca</taxon>
        <taxon>Bivalvia</taxon>
        <taxon>Autobranchia</taxon>
        <taxon>Pteriomorphia</taxon>
        <taxon>Ostreida</taxon>
        <taxon>Ostreoidea</taxon>
        <taxon>Ostreidae</taxon>
        <taxon>Magallana</taxon>
    </lineage>
</organism>
<dbReference type="EnsemblMetazoa" id="G12014.1">
    <property type="protein sequence ID" value="G12014.1:cds"/>
    <property type="gene ID" value="G12014"/>
</dbReference>
<reference evidence="2" key="1">
    <citation type="submission" date="2022-08" db="UniProtKB">
        <authorList>
            <consortium name="EnsemblMetazoa"/>
        </authorList>
    </citation>
    <scope>IDENTIFICATION</scope>
    <source>
        <strain evidence="2">05x7-T-G4-1.051#20</strain>
    </source>
</reference>
<evidence type="ECO:0000259" key="1">
    <source>
        <dbReference type="Pfam" id="PF17787"/>
    </source>
</evidence>
<sequence>MAKVTEFQWQIPVPELLQKGAVFDRWDEESATLEPKCTVKVDEYGFFINWQSAERVSSSSLYKKVVRS</sequence>
<evidence type="ECO:0000313" key="2">
    <source>
        <dbReference type="EnsemblMetazoa" id="G12014.1:cds"/>
    </source>
</evidence>
<dbReference type="AlphaFoldDB" id="A0A8W8I190"/>
<dbReference type="Gene3D" id="2.30.29.240">
    <property type="match status" value="1"/>
</dbReference>
<dbReference type="Proteomes" id="UP000005408">
    <property type="component" value="Unassembled WGS sequence"/>
</dbReference>
<dbReference type="SUPFAM" id="SSF50729">
    <property type="entry name" value="PH domain-like"/>
    <property type="match status" value="1"/>
</dbReference>
<name>A0A8W8I190_MAGGI</name>
<dbReference type="Pfam" id="PF17787">
    <property type="entry name" value="PH_14"/>
    <property type="match status" value="1"/>
</dbReference>